<gene>
    <name evidence="1" type="ORF">WM41_1644</name>
</gene>
<accession>A0ABR5V9C6</accession>
<dbReference type="Proteomes" id="UP000070339">
    <property type="component" value="Unassembled WGS sequence"/>
</dbReference>
<proteinExistence type="predicted"/>
<comment type="caution">
    <text evidence="1">The sequence shown here is derived from an EMBL/GenBank/DDBJ whole genome shotgun (WGS) entry which is preliminary data.</text>
</comment>
<dbReference type="EMBL" id="LTEB01000028">
    <property type="protein sequence ID" value="KXU18082.1"/>
    <property type="molecule type" value="Genomic_DNA"/>
</dbReference>
<protein>
    <submittedName>
        <fullName evidence="1">Uncharacterized protein</fullName>
    </submittedName>
</protein>
<evidence type="ECO:0000313" key="1">
    <source>
        <dbReference type="EMBL" id="KXU18082.1"/>
    </source>
</evidence>
<name>A0ABR5V9C6_9CORY</name>
<evidence type="ECO:0000313" key="2">
    <source>
        <dbReference type="Proteomes" id="UP000070339"/>
    </source>
</evidence>
<reference evidence="1 2" key="1">
    <citation type="journal article" date="2016" name="Int. J. Syst. Evol. Microbiol.">
        <title>Resolving the Complexity of Human Skin Metagenomes Using Single-Molecule Sequencing.</title>
        <authorList>
            <consortium name="NISC Comparative Sequencing Program"/>
            <person name="Tsai Y.C."/>
            <person name="Conlan S."/>
            <person name="Deming C."/>
            <person name="Segre J.A."/>
            <person name="Kong H.H."/>
            <person name="Korlach J."/>
            <person name="Oh J."/>
        </authorList>
    </citation>
    <scope>NUCLEOTIDE SEQUENCE [LARGE SCALE GENOMIC DNA]</scope>
    <source>
        <strain evidence="1 2">1B08</strain>
    </source>
</reference>
<sequence>MVGDFGDLRVGWKVSKVPTKSKRVSKADVAGEETVVKAALNARYITE</sequence>
<keyword evidence="2" id="KW-1185">Reference proteome</keyword>
<organism evidence="1 2">
    <name type="scientific">Corynebacterium simulans</name>
    <dbReference type="NCBI Taxonomy" id="146827"/>
    <lineage>
        <taxon>Bacteria</taxon>
        <taxon>Bacillati</taxon>
        <taxon>Actinomycetota</taxon>
        <taxon>Actinomycetes</taxon>
        <taxon>Mycobacteriales</taxon>
        <taxon>Corynebacteriaceae</taxon>
        <taxon>Corynebacterium</taxon>
    </lineage>
</organism>